<sequence length="174" mass="20289">MVLGLLSQYGPMSGYEIQQKMQSAQTDKWAYVQPASIYHALKKLDKEQFVILDTLEQTGNRSKAIYSITEKGKMEFERLLIKSFEKSSVIFPTALYTALTFMENTDTKEILKALDTQKQIIEKIYEDMKIGQEEKSQIMEIPQNVMMIFNNIYAQCKMQLKFIEDMKKELKLNT</sequence>
<dbReference type="Gene3D" id="1.10.10.10">
    <property type="entry name" value="Winged helix-like DNA-binding domain superfamily/Winged helix DNA-binding domain"/>
    <property type="match status" value="1"/>
</dbReference>
<dbReference type="RefSeq" id="WP_098059101.1">
    <property type="nucleotide sequence ID" value="NZ_JAKJPX010000012.1"/>
</dbReference>
<dbReference type="PANTHER" id="PTHR43252:SF2">
    <property type="entry name" value="TRANSCRIPTION REGULATOR, PADR-LIKE FAMILY"/>
    <property type="match status" value="1"/>
</dbReference>
<dbReference type="Proteomes" id="UP000220934">
    <property type="component" value="Unassembled WGS sequence"/>
</dbReference>
<gene>
    <name evidence="2" type="ORF">CN596_30620</name>
</gene>
<evidence type="ECO:0000313" key="3">
    <source>
        <dbReference type="Proteomes" id="UP000220934"/>
    </source>
</evidence>
<dbReference type="AlphaFoldDB" id="A0AB36SD08"/>
<protein>
    <submittedName>
        <fullName evidence="2">PadR family transcriptional regulator</fullName>
    </submittedName>
</protein>
<proteinExistence type="predicted"/>
<organism evidence="2 3">
    <name type="scientific">Bacillus toyonensis</name>
    <dbReference type="NCBI Taxonomy" id="155322"/>
    <lineage>
        <taxon>Bacteria</taxon>
        <taxon>Bacillati</taxon>
        <taxon>Bacillota</taxon>
        <taxon>Bacilli</taxon>
        <taxon>Bacillales</taxon>
        <taxon>Bacillaceae</taxon>
        <taxon>Bacillus</taxon>
        <taxon>Bacillus cereus group</taxon>
    </lineage>
</organism>
<dbReference type="InterPro" id="IPR036390">
    <property type="entry name" value="WH_DNA-bd_sf"/>
</dbReference>
<dbReference type="InterPro" id="IPR036388">
    <property type="entry name" value="WH-like_DNA-bd_sf"/>
</dbReference>
<name>A0AB36SD08_9BACI</name>
<dbReference type="InterPro" id="IPR005149">
    <property type="entry name" value="Tscrpt_reg_PadR_N"/>
</dbReference>
<dbReference type="EMBL" id="NUAJ01000064">
    <property type="protein sequence ID" value="PEN45008.1"/>
    <property type="molecule type" value="Genomic_DNA"/>
</dbReference>
<dbReference type="Pfam" id="PF03551">
    <property type="entry name" value="PadR"/>
    <property type="match status" value="1"/>
</dbReference>
<comment type="caution">
    <text evidence="2">The sequence shown here is derived from an EMBL/GenBank/DDBJ whole genome shotgun (WGS) entry which is preliminary data.</text>
</comment>
<dbReference type="SUPFAM" id="SSF46785">
    <property type="entry name" value="Winged helix' DNA-binding domain"/>
    <property type="match status" value="1"/>
</dbReference>
<dbReference type="PANTHER" id="PTHR43252">
    <property type="entry name" value="TRANSCRIPTIONAL REGULATOR YQJI"/>
    <property type="match status" value="1"/>
</dbReference>
<feature type="domain" description="Transcription regulator PadR N-terminal" evidence="1">
    <location>
        <begin position="2"/>
        <end position="77"/>
    </location>
</feature>
<evidence type="ECO:0000313" key="2">
    <source>
        <dbReference type="EMBL" id="PEN45008.1"/>
    </source>
</evidence>
<accession>A0AB36SD08</accession>
<evidence type="ECO:0000259" key="1">
    <source>
        <dbReference type="Pfam" id="PF03551"/>
    </source>
</evidence>
<reference evidence="2 3" key="1">
    <citation type="submission" date="2017-09" db="EMBL/GenBank/DDBJ databases">
        <title>Large-scale bioinformatics analysis of Bacillus genomes uncovers conserved roles of natural products in bacterial physiology.</title>
        <authorList>
            <consortium name="Agbiome Team Llc"/>
            <person name="Bleich R.M."/>
            <person name="Kirk G.J."/>
            <person name="Santa Maria K.C."/>
            <person name="Allen S.E."/>
            <person name="Farag S."/>
            <person name="Shank E.A."/>
            <person name="Bowers A."/>
        </authorList>
    </citation>
    <scope>NUCLEOTIDE SEQUENCE [LARGE SCALE GENOMIC DNA]</scope>
    <source>
        <strain evidence="2 3">AFS027958</strain>
    </source>
</reference>